<feature type="region of interest" description="Disordered" evidence="1">
    <location>
        <begin position="152"/>
        <end position="273"/>
    </location>
</feature>
<sequence length="916" mass="105546">MKDQVDPFSKALEIFETGVPVFSTCARRIGNNIKKPMNAPGSKKKKIEVRDEFALGVAFLGTTLRKNGLKREKDIPYIALYDEMGVPKSFAQWANSLFEVEESSMADNLRQRIHKEHLWRGKPETLQTPRKAPVCILAVSLTCCHRNKEASDRTRRSSSWFEKQPKEGDQEERAEQAGGQGENLAEASGRRESIQMESSVMLASTMAGEEQQQGSSRRLHLDMSRVNSESNVMTERTFDLRRPEKDDLRPSTAREHSSRHIQLSSRPFSARFPPRDHVRENILSARRQRGTEERPLSWRRQQQAIATVQTRRQEIEEGKVRRIKDTIERRDRRLAMIQNDLIKEESERRQKLLLISVVCSSFFNLLYKEFRKRREALKSDFQIVREDTERGLRISTVFLAFIGVQIKKGNLLKVFPACARVHKWLRQILYQCFSCIRSSSSSHKIKKPLHHFPEFGIVDERQAASFFMVASKLDRLVKKRQAEIIQHAGNVIRSFLQEANRGKVVVNMIRLLATKVNRIQRWWRKRLQAHVRRFAALRHAWTSVERAIVTRSLMAEVATRLIAAGERPACLELFPAALQAQLLNMAPSKVDLKGQQRERRRRSRQSLVTEMSTFLQDLHALLELSHVEPSEMSEVSEESEAATHVSTEVEKNVAASRASLRRLSIKPQDVEGIVQQYIRNLQVSPAMQFKVLIEKLQSLQEKFAYLRRRYQHQLDQYRSTIEFQQQCSETQRKLRTGRWLEDKRPKEEEEEEERNVSLMDPPEDAGGETAECFSISAPKFPSFPISTQDSAKISFWIVSTHEKVGAFQAAEGENINPFFQSKDNSMEEEPWEVKSRDFLCRMGDALFPSSDTMMVSSLPKEVPLFSLSKERLVANVDAMLAEIEQAEMSRRTDVFRSSAGLSHLNARARRSSLLGK</sequence>
<dbReference type="KEGG" id="gtt:GUITHDRAFT_163150"/>
<reference evidence="3" key="3">
    <citation type="submission" date="2016-03" db="UniProtKB">
        <authorList>
            <consortium name="EnsemblProtists"/>
        </authorList>
    </citation>
    <scope>IDENTIFICATION</scope>
</reference>
<evidence type="ECO:0000256" key="1">
    <source>
        <dbReference type="SAM" id="MobiDB-lite"/>
    </source>
</evidence>
<feature type="compositionally biased region" description="Basic and acidic residues" evidence="1">
    <location>
        <begin position="236"/>
        <end position="258"/>
    </location>
</feature>
<evidence type="ECO:0000313" key="2">
    <source>
        <dbReference type="EMBL" id="EKX45841.1"/>
    </source>
</evidence>
<dbReference type="HOGENOM" id="CLU_317961_0_0_1"/>
<dbReference type="AlphaFoldDB" id="L1JBG0"/>
<organism evidence="2">
    <name type="scientific">Guillardia theta (strain CCMP2712)</name>
    <name type="common">Cryptophyte</name>
    <dbReference type="NCBI Taxonomy" id="905079"/>
    <lineage>
        <taxon>Eukaryota</taxon>
        <taxon>Cryptophyceae</taxon>
        <taxon>Pyrenomonadales</taxon>
        <taxon>Geminigeraceae</taxon>
        <taxon>Guillardia</taxon>
    </lineage>
</organism>
<feature type="compositionally biased region" description="Polar residues" evidence="1">
    <location>
        <begin position="225"/>
        <end position="234"/>
    </location>
</feature>
<reference evidence="4" key="2">
    <citation type="submission" date="2012-11" db="EMBL/GenBank/DDBJ databases">
        <authorList>
            <person name="Kuo A."/>
            <person name="Curtis B.A."/>
            <person name="Tanifuji G."/>
            <person name="Burki F."/>
            <person name="Gruber A."/>
            <person name="Irimia M."/>
            <person name="Maruyama S."/>
            <person name="Arias M.C."/>
            <person name="Ball S.G."/>
            <person name="Gile G.H."/>
            <person name="Hirakawa Y."/>
            <person name="Hopkins J.F."/>
            <person name="Rensing S.A."/>
            <person name="Schmutz J."/>
            <person name="Symeonidi A."/>
            <person name="Elias M."/>
            <person name="Eveleigh R.J."/>
            <person name="Herman E.K."/>
            <person name="Klute M.J."/>
            <person name="Nakayama T."/>
            <person name="Obornik M."/>
            <person name="Reyes-Prieto A."/>
            <person name="Armbrust E.V."/>
            <person name="Aves S.J."/>
            <person name="Beiko R.G."/>
            <person name="Coutinho P."/>
            <person name="Dacks J.B."/>
            <person name="Durnford D.G."/>
            <person name="Fast N.M."/>
            <person name="Green B.R."/>
            <person name="Grisdale C."/>
            <person name="Hempe F."/>
            <person name="Henrissat B."/>
            <person name="Hoppner M.P."/>
            <person name="Ishida K.-I."/>
            <person name="Kim E."/>
            <person name="Koreny L."/>
            <person name="Kroth P.G."/>
            <person name="Liu Y."/>
            <person name="Malik S.-B."/>
            <person name="Maier U.G."/>
            <person name="McRose D."/>
            <person name="Mock T."/>
            <person name="Neilson J.A."/>
            <person name="Onodera N.T."/>
            <person name="Poole A.M."/>
            <person name="Pritham E.J."/>
            <person name="Richards T.A."/>
            <person name="Rocap G."/>
            <person name="Roy S.W."/>
            <person name="Sarai C."/>
            <person name="Schaack S."/>
            <person name="Shirato S."/>
            <person name="Slamovits C.H."/>
            <person name="Spencer D.F."/>
            <person name="Suzuki S."/>
            <person name="Worden A.Z."/>
            <person name="Zauner S."/>
            <person name="Barry K."/>
            <person name="Bell C."/>
            <person name="Bharti A.K."/>
            <person name="Crow J.A."/>
            <person name="Grimwood J."/>
            <person name="Kramer R."/>
            <person name="Lindquist E."/>
            <person name="Lucas S."/>
            <person name="Salamov A."/>
            <person name="McFadden G.I."/>
            <person name="Lane C.E."/>
            <person name="Keeling P.J."/>
            <person name="Gray M.W."/>
            <person name="Grigoriev I.V."/>
            <person name="Archibald J.M."/>
        </authorList>
    </citation>
    <scope>NUCLEOTIDE SEQUENCE</scope>
    <source>
        <strain evidence="4">CCMP2712</strain>
    </source>
</reference>
<dbReference type="RefSeq" id="XP_005832821.1">
    <property type="nucleotide sequence ID" value="XM_005832764.1"/>
</dbReference>
<dbReference type="PaxDb" id="55529-EKX45841"/>
<feature type="compositionally biased region" description="Basic and acidic residues" evidence="1">
    <location>
        <begin position="163"/>
        <end position="175"/>
    </location>
</feature>
<dbReference type="Proteomes" id="UP000011087">
    <property type="component" value="Unassembled WGS sequence"/>
</dbReference>
<accession>L1JBG0</accession>
<reference evidence="2 4" key="1">
    <citation type="journal article" date="2012" name="Nature">
        <title>Algal genomes reveal evolutionary mosaicism and the fate of nucleomorphs.</title>
        <authorList>
            <consortium name="DOE Joint Genome Institute"/>
            <person name="Curtis B.A."/>
            <person name="Tanifuji G."/>
            <person name="Burki F."/>
            <person name="Gruber A."/>
            <person name="Irimia M."/>
            <person name="Maruyama S."/>
            <person name="Arias M.C."/>
            <person name="Ball S.G."/>
            <person name="Gile G.H."/>
            <person name="Hirakawa Y."/>
            <person name="Hopkins J.F."/>
            <person name="Kuo A."/>
            <person name="Rensing S.A."/>
            <person name="Schmutz J."/>
            <person name="Symeonidi A."/>
            <person name="Elias M."/>
            <person name="Eveleigh R.J."/>
            <person name="Herman E.K."/>
            <person name="Klute M.J."/>
            <person name="Nakayama T."/>
            <person name="Obornik M."/>
            <person name="Reyes-Prieto A."/>
            <person name="Armbrust E.V."/>
            <person name="Aves S.J."/>
            <person name="Beiko R.G."/>
            <person name="Coutinho P."/>
            <person name="Dacks J.B."/>
            <person name="Durnford D.G."/>
            <person name="Fast N.M."/>
            <person name="Green B.R."/>
            <person name="Grisdale C.J."/>
            <person name="Hempel F."/>
            <person name="Henrissat B."/>
            <person name="Hoppner M.P."/>
            <person name="Ishida K."/>
            <person name="Kim E."/>
            <person name="Koreny L."/>
            <person name="Kroth P.G."/>
            <person name="Liu Y."/>
            <person name="Malik S.B."/>
            <person name="Maier U.G."/>
            <person name="McRose D."/>
            <person name="Mock T."/>
            <person name="Neilson J.A."/>
            <person name="Onodera N.T."/>
            <person name="Poole A.M."/>
            <person name="Pritham E.J."/>
            <person name="Richards T.A."/>
            <person name="Rocap G."/>
            <person name="Roy S.W."/>
            <person name="Sarai C."/>
            <person name="Schaack S."/>
            <person name="Shirato S."/>
            <person name="Slamovits C.H."/>
            <person name="Spencer D.F."/>
            <person name="Suzuki S."/>
            <person name="Worden A.Z."/>
            <person name="Zauner S."/>
            <person name="Barry K."/>
            <person name="Bell C."/>
            <person name="Bharti A.K."/>
            <person name="Crow J.A."/>
            <person name="Grimwood J."/>
            <person name="Kramer R."/>
            <person name="Lindquist E."/>
            <person name="Lucas S."/>
            <person name="Salamov A."/>
            <person name="McFadden G.I."/>
            <person name="Lane C.E."/>
            <person name="Keeling P.J."/>
            <person name="Gray M.W."/>
            <person name="Grigoriev I.V."/>
            <person name="Archibald J.M."/>
        </authorList>
    </citation>
    <scope>NUCLEOTIDE SEQUENCE</scope>
    <source>
        <strain evidence="2 4">CCMP2712</strain>
    </source>
</reference>
<evidence type="ECO:0000313" key="3">
    <source>
        <dbReference type="EnsemblProtists" id="EKX45841"/>
    </source>
</evidence>
<feature type="compositionally biased region" description="Basic and acidic residues" evidence="1">
    <location>
        <begin position="738"/>
        <end position="747"/>
    </location>
</feature>
<name>L1JBG0_GUITC</name>
<gene>
    <name evidence="2" type="ORF">GUITHDRAFT_163150</name>
</gene>
<feature type="region of interest" description="Disordered" evidence="1">
    <location>
        <begin position="738"/>
        <end position="765"/>
    </location>
</feature>
<dbReference type="EnsemblProtists" id="EKX45841">
    <property type="protein sequence ID" value="EKX45841"/>
    <property type="gene ID" value="GUITHDRAFT_163150"/>
</dbReference>
<dbReference type="GeneID" id="17302541"/>
<evidence type="ECO:0000313" key="4">
    <source>
        <dbReference type="Proteomes" id="UP000011087"/>
    </source>
</evidence>
<dbReference type="EMBL" id="JH992997">
    <property type="protein sequence ID" value="EKX45841.1"/>
    <property type="molecule type" value="Genomic_DNA"/>
</dbReference>
<protein>
    <submittedName>
        <fullName evidence="2 3">Uncharacterized protein</fullName>
    </submittedName>
</protein>
<keyword evidence="4" id="KW-1185">Reference proteome</keyword>
<proteinExistence type="predicted"/>